<sequence>MEFTSKEQNPPETLQSLLKYEHKPGQAQRFLARMGKNFRWPSSMPEYLRRHSFRIIADIEFEFDDEVGFNFIFFYNALDRGEFTGHENEWVTVHNQKVVEYGKEYSDDQLDYVLETMPGAIQHPVDQTHLPLRSKPAKMMISQRANSGDDYKIRIRIRRPNEINLIAIFSYDFYDTMNNNKKYTCVVDTGAPESILPFHVKRILGRQEWSTNLRRAGGYGAPAEQVCASRMFEVQAKILLWENDPGNQVEYALGNDVTDKLAYVHEPGNSLKFLDIGDEIKLTTFLNTCH</sequence>
<accession>A0A9N9AUQ3</accession>
<dbReference type="EMBL" id="CAJVPS010001633">
    <property type="protein sequence ID" value="CAG8545522.1"/>
    <property type="molecule type" value="Genomic_DNA"/>
</dbReference>
<protein>
    <submittedName>
        <fullName evidence="1">14346_t:CDS:1</fullName>
    </submittedName>
</protein>
<proteinExistence type="predicted"/>
<gene>
    <name evidence="1" type="ORF">ALEPTO_LOCUS5621</name>
</gene>
<evidence type="ECO:0000313" key="2">
    <source>
        <dbReference type="Proteomes" id="UP000789508"/>
    </source>
</evidence>
<keyword evidence="2" id="KW-1185">Reference proteome</keyword>
<reference evidence="1" key="1">
    <citation type="submission" date="2021-06" db="EMBL/GenBank/DDBJ databases">
        <authorList>
            <person name="Kallberg Y."/>
            <person name="Tangrot J."/>
            <person name="Rosling A."/>
        </authorList>
    </citation>
    <scope>NUCLEOTIDE SEQUENCE</scope>
    <source>
        <strain evidence="1">FL130A</strain>
    </source>
</reference>
<dbReference type="AlphaFoldDB" id="A0A9N9AUQ3"/>
<name>A0A9N9AUQ3_9GLOM</name>
<evidence type="ECO:0000313" key="1">
    <source>
        <dbReference type="EMBL" id="CAG8545522.1"/>
    </source>
</evidence>
<dbReference type="OrthoDB" id="2409391at2759"/>
<organism evidence="1 2">
    <name type="scientific">Ambispora leptoticha</name>
    <dbReference type="NCBI Taxonomy" id="144679"/>
    <lineage>
        <taxon>Eukaryota</taxon>
        <taxon>Fungi</taxon>
        <taxon>Fungi incertae sedis</taxon>
        <taxon>Mucoromycota</taxon>
        <taxon>Glomeromycotina</taxon>
        <taxon>Glomeromycetes</taxon>
        <taxon>Archaeosporales</taxon>
        <taxon>Ambisporaceae</taxon>
        <taxon>Ambispora</taxon>
    </lineage>
</organism>
<comment type="caution">
    <text evidence="1">The sequence shown here is derived from an EMBL/GenBank/DDBJ whole genome shotgun (WGS) entry which is preliminary data.</text>
</comment>
<dbReference type="Proteomes" id="UP000789508">
    <property type="component" value="Unassembled WGS sequence"/>
</dbReference>